<comment type="subcellular location">
    <subcellularLocation>
        <location evidence="3">Cytoplasm</location>
    </subcellularLocation>
    <subcellularLocation>
        <location evidence="2">Nucleus</location>
    </subcellularLocation>
</comment>
<evidence type="ECO:0000256" key="6">
    <source>
        <dbReference type="ARBA" id="ARBA00022490"/>
    </source>
</evidence>
<dbReference type="EMBL" id="QKYT01000025">
    <property type="protein sequence ID" value="RIA97780.1"/>
    <property type="molecule type" value="Genomic_DNA"/>
</dbReference>
<dbReference type="PANTHER" id="PTHR41391">
    <property type="entry name" value="RESTRICTION OF TELOMERE CAPPING PROTEIN 4"/>
    <property type="match status" value="1"/>
</dbReference>
<dbReference type="AlphaFoldDB" id="A0A397THP9"/>
<evidence type="ECO:0000313" key="10">
    <source>
        <dbReference type="EMBL" id="RIA97780.1"/>
    </source>
</evidence>
<feature type="transmembrane region" description="Helical" evidence="8">
    <location>
        <begin position="296"/>
        <end position="318"/>
    </location>
</feature>
<proteinExistence type="inferred from homology"/>
<evidence type="ECO:0000313" key="11">
    <source>
        <dbReference type="Proteomes" id="UP000265703"/>
    </source>
</evidence>
<evidence type="ECO:0000256" key="2">
    <source>
        <dbReference type="ARBA" id="ARBA00004123"/>
    </source>
</evidence>
<evidence type="ECO:0000256" key="7">
    <source>
        <dbReference type="ARBA" id="ARBA00023242"/>
    </source>
</evidence>
<keyword evidence="8" id="KW-1133">Transmembrane helix</keyword>
<dbReference type="GO" id="GO:0005634">
    <property type="term" value="C:nucleus"/>
    <property type="evidence" value="ECO:0007669"/>
    <property type="project" value="UniProtKB-SubCell"/>
</dbReference>
<dbReference type="InterPro" id="IPR039024">
    <property type="entry name" value="RTC4"/>
</dbReference>
<evidence type="ECO:0000256" key="5">
    <source>
        <dbReference type="ARBA" id="ARBA00015162"/>
    </source>
</evidence>
<comment type="caution">
    <text evidence="10">The sequence shown here is derived from an EMBL/GenBank/DDBJ whole genome shotgun (WGS) entry which is preliminary data.</text>
</comment>
<keyword evidence="11" id="KW-1185">Reference proteome</keyword>
<sequence length="384" mass="44486">MLEENNSISWTTNNFIERIHHTIESTYSGKQTVLSFLERLYGIKLSQENIIENSGTNNFEVGLVTLFNVQSVEQKVIQEAGGIQSNYYIVNIITEESHIYSDYLKSQNYNEFVKDIMCKLVQYFKNKQCVLPSFSKNLLIYNGSIQKAYQEIIRLYNLQENIQLSTTDFSNAKFILLSLKKARFTKFNFAEFESADELESIIDNNDNNYEMNEICPFCDKILSNPMSNQIKLALDKINNNHIYKFKDIFTEIINDTAYIIIITLQYNYIIILLGYKKAVTPMMLIGRFQTFRPGYYGIKGAILITNILIDLFLTFNILTPINSFPLTPQNYIQEILVPETVTRLILKDISNSSLESARNIMIASSDFGEYVHNYNNESKELLNH</sequence>
<dbReference type="STRING" id="658196.A0A397THP9"/>
<evidence type="ECO:0000259" key="9">
    <source>
        <dbReference type="SMART" id="SM01312"/>
    </source>
</evidence>
<protein>
    <recommendedName>
        <fullName evidence="5">Restriction of telomere capping protein 4</fullName>
    </recommendedName>
</protein>
<evidence type="ECO:0000256" key="8">
    <source>
        <dbReference type="SAM" id="Phobius"/>
    </source>
</evidence>
<keyword evidence="8" id="KW-0812">Transmembrane</keyword>
<dbReference type="InterPro" id="IPR028094">
    <property type="entry name" value="RTC4_C"/>
</dbReference>
<evidence type="ECO:0000256" key="4">
    <source>
        <dbReference type="ARBA" id="ARBA00009461"/>
    </source>
</evidence>
<comment type="similarity">
    <text evidence="4">Belongs to the RTC4 family.</text>
</comment>
<keyword evidence="6" id="KW-0963">Cytoplasm</keyword>
<dbReference type="SMART" id="SM01312">
    <property type="entry name" value="RTC4"/>
    <property type="match status" value="1"/>
</dbReference>
<dbReference type="GO" id="GO:0005737">
    <property type="term" value="C:cytoplasm"/>
    <property type="evidence" value="ECO:0007669"/>
    <property type="project" value="UniProtKB-SubCell"/>
</dbReference>
<dbReference type="Pfam" id="PF14474">
    <property type="entry name" value="RTC4"/>
    <property type="match status" value="1"/>
</dbReference>
<keyword evidence="7" id="KW-0539">Nucleus</keyword>
<dbReference type="Proteomes" id="UP000265703">
    <property type="component" value="Unassembled WGS sequence"/>
</dbReference>
<comment type="function">
    <text evidence="1">May be involved in a process influencing telomere capping.</text>
</comment>
<dbReference type="OrthoDB" id="128308at2759"/>
<organism evidence="10 11">
    <name type="scientific">Glomus cerebriforme</name>
    <dbReference type="NCBI Taxonomy" id="658196"/>
    <lineage>
        <taxon>Eukaryota</taxon>
        <taxon>Fungi</taxon>
        <taxon>Fungi incertae sedis</taxon>
        <taxon>Mucoromycota</taxon>
        <taxon>Glomeromycotina</taxon>
        <taxon>Glomeromycetes</taxon>
        <taxon>Glomerales</taxon>
        <taxon>Glomeraceae</taxon>
        <taxon>Glomus</taxon>
    </lineage>
</organism>
<dbReference type="PANTHER" id="PTHR41391:SF1">
    <property type="entry name" value="RESTRICTION OF TELOMERE CAPPING PROTEIN 4"/>
    <property type="match status" value="1"/>
</dbReference>
<name>A0A397THP9_9GLOM</name>
<gene>
    <name evidence="10" type="ORF">C1645_813655</name>
</gene>
<accession>A0A397THP9</accession>
<evidence type="ECO:0000256" key="1">
    <source>
        <dbReference type="ARBA" id="ARBA00002738"/>
    </source>
</evidence>
<keyword evidence="8" id="KW-0472">Membrane</keyword>
<evidence type="ECO:0000256" key="3">
    <source>
        <dbReference type="ARBA" id="ARBA00004496"/>
    </source>
</evidence>
<feature type="domain" description="Restriction of telomere capping protein 4 C-terminal" evidence="9">
    <location>
        <begin position="283"/>
        <end position="374"/>
    </location>
</feature>
<feature type="transmembrane region" description="Helical" evidence="8">
    <location>
        <begin position="256"/>
        <end position="275"/>
    </location>
</feature>
<reference evidence="10 11" key="1">
    <citation type="submission" date="2018-06" db="EMBL/GenBank/DDBJ databases">
        <title>Comparative genomics reveals the genomic features of Rhizophagus irregularis, R. cerebriforme, R. diaphanum and Gigaspora rosea, and their symbiotic lifestyle signature.</title>
        <authorList>
            <person name="Morin E."/>
            <person name="San Clemente H."/>
            <person name="Chen E.C.H."/>
            <person name="De La Providencia I."/>
            <person name="Hainaut M."/>
            <person name="Kuo A."/>
            <person name="Kohler A."/>
            <person name="Murat C."/>
            <person name="Tang N."/>
            <person name="Roy S."/>
            <person name="Loubradou J."/>
            <person name="Henrissat B."/>
            <person name="Grigoriev I.V."/>
            <person name="Corradi N."/>
            <person name="Roux C."/>
            <person name="Martin F.M."/>
        </authorList>
    </citation>
    <scope>NUCLEOTIDE SEQUENCE [LARGE SCALE GENOMIC DNA]</scope>
    <source>
        <strain evidence="10 11">DAOM 227022</strain>
    </source>
</reference>